<reference evidence="1 2" key="1">
    <citation type="journal article" date="2019" name="Nat. Ecol. Evol.">
        <title>Megaphylogeny resolves global patterns of mushroom evolution.</title>
        <authorList>
            <person name="Varga T."/>
            <person name="Krizsan K."/>
            <person name="Foldi C."/>
            <person name="Dima B."/>
            <person name="Sanchez-Garcia M."/>
            <person name="Sanchez-Ramirez S."/>
            <person name="Szollosi G.J."/>
            <person name="Szarkandi J.G."/>
            <person name="Papp V."/>
            <person name="Albert L."/>
            <person name="Andreopoulos W."/>
            <person name="Angelini C."/>
            <person name="Antonin V."/>
            <person name="Barry K.W."/>
            <person name="Bougher N.L."/>
            <person name="Buchanan P."/>
            <person name="Buyck B."/>
            <person name="Bense V."/>
            <person name="Catcheside P."/>
            <person name="Chovatia M."/>
            <person name="Cooper J."/>
            <person name="Damon W."/>
            <person name="Desjardin D."/>
            <person name="Finy P."/>
            <person name="Geml J."/>
            <person name="Haridas S."/>
            <person name="Hughes K."/>
            <person name="Justo A."/>
            <person name="Karasinski D."/>
            <person name="Kautmanova I."/>
            <person name="Kiss B."/>
            <person name="Kocsube S."/>
            <person name="Kotiranta H."/>
            <person name="LaButti K.M."/>
            <person name="Lechner B.E."/>
            <person name="Liimatainen K."/>
            <person name="Lipzen A."/>
            <person name="Lukacs Z."/>
            <person name="Mihaltcheva S."/>
            <person name="Morgado L.N."/>
            <person name="Niskanen T."/>
            <person name="Noordeloos M.E."/>
            <person name="Ohm R.A."/>
            <person name="Ortiz-Santana B."/>
            <person name="Ovrebo C."/>
            <person name="Racz N."/>
            <person name="Riley R."/>
            <person name="Savchenko A."/>
            <person name="Shiryaev A."/>
            <person name="Soop K."/>
            <person name="Spirin V."/>
            <person name="Szebenyi C."/>
            <person name="Tomsovsky M."/>
            <person name="Tulloss R.E."/>
            <person name="Uehling J."/>
            <person name="Grigoriev I.V."/>
            <person name="Vagvolgyi C."/>
            <person name="Papp T."/>
            <person name="Martin F.M."/>
            <person name="Miettinen O."/>
            <person name="Hibbett D.S."/>
            <person name="Nagy L.G."/>
        </authorList>
    </citation>
    <scope>NUCLEOTIDE SEQUENCE [LARGE SCALE GENOMIC DNA]</scope>
    <source>
        <strain evidence="1 2">CBS 166.37</strain>
    </source>
</reference>
<evidence type="ECO:0000313" key="1">
    <source>
        <dbReference type="EMBL" id="TFK38987.1"/>
    </source>
</evidence>
<sequence length="101" mass="11334">MRLLGVFTLSLVMPIRPSPTHSSRIDAPPSLIVTIIWSNNTALALVLIRLHATPVLKLMDTHQGPLTLHLLRHRHHRRSSRFCSPCQSIHSRPIQAASILL</sequence>
<name>A0A5C3M2F7_9AGAR</name>
<gene>
    <name evidence="1" type="ORF">BDQ12DRAFT_682823</name>
</gene>
<dbReference type="EMBL" id="ML213601">
    <property type="protein sequence ID" value="TFK38987.1"/>
    <property type="molecule type" value="Genomic_DNA"/>
</dbReference>
<dbReference type="AlphaFoldDB" id="A0A5C3M2F7"/>
<dbReference type="Proteomes" id="UP000308652">
    <property type="component" value="Unassembled WGS sequence"/>
</dbReference>
<proteinExistence type="predicted"/>
<keyword evidence="2" id="KW-1185">Reference proteome</keyword>
<evidence type="ECO:0000313" key="2">
    <source>
        <dbReference type="Proteomes" id="UP000308652"/>
    </source>
</evidence>
<organism evidence="1 2">
    <name type="scientific">Crucibulum laeve</name>
    <dbReference type="NCBI Taxonomy" id="68775"/>
    <lineage>
        <taxon>Eukaryota</taxon>
        <taxon>Fungi</taxon>
        <taxon>Dikarya</taxon>
        <taxon>Basidiomycota</taxon>
        <taxon>Agaricomycotina</taxon>
        <taxon>Agaricomycetes</taxon>
        <taxon>Agaricomycetidae</taxon>
        <taxon>Agaricales</taxon>
        <taxon>Agaricineae</taxon>
        <taxon>Nidulariaceae</taxon>
        <taxon>Crucibulum</taxon>
    </lineage>
</organism>
<accession>A0A5C3M2F7</accession>
<protein>
    <submittedName>
        <fullName evidence="1">Uncharacterized protein</fullName>
    </submittedName>
</protein>